<feature type="region of interest" description="Disordered" evidence="1">
    <location>
        <begin position="212"/>
        <end position="291"/>
    </location>
</feature>
<evidence type="ECO:0000256" key="1">
    <source>
        <dbReference type="SAM" id="MobiDB-lite"/>
    </source>
</evidence>
<gene>
    <name evidence="3" type="primary">LOC118279492</name>
</gene>
<proteinExistence type="predicted"/>
<feature type="compositionally biased region" description="Acidic residues" evidence="1">
    <location>
        <begin position="508"/>
        <end position="518"/>
    </location>
</feature>
<feature type="region of interest" description="Disordered" evidence="1">
    <location>
        <begin position="84"/>
        <end position="120"/>
    </location>
</feature>
<feature type="region of interest" description="Disordered" evidence="1">
    <location>
        <begin position="502"/>
        <end position="525"/>
    </location>
</feature>
<accession>A0A9R0DII9</accession>
<feature type="compositionally biased region" description="Basic and acidic residues" evidence="1">
    <location>
        <begin position="323"/>
        <end position="332"/>
    </location>
</feature>
<dbReference type="RefSeq" id="XP_035455019.2">
    <property type="nucleotide sequence ID" value="XM_035599126.2"/>
</dbReference>
<feature type="compositionally biased region" description="Basic and acidic residues" evidence="1">
    <location>
        <begin position="904"/>
        <end position="922"/>
    </location>
</feature>
<feature type="region of interest" description="Disordered" evidence="1">
    <location>
        <begin position="323"/>
        <end position="399"/>
    </location>
</feature>
<dbReference type="Proteomes" id="UP000829999">
    <property type="component" value="Chromosome 22"/>
</dbReference>
<keyword evidence="2" id="KW-1185">Reference proteome</keyword>
<feature type="compositionally biased region" description="Low complexity" evidence="1">
    <location>
        <begin position="385"/>
        <end position="397"/>
    </location>
</feature>
<name>A0A9R0DII9_SPOFR</name>
<feature type="compositionally biased region" description="Basic and acidic residues" evidence="1">
    <location>
        <begin position="615"/>
        <end position="629"/>
    </location>
</feature>
<feature type="region of interest" description="Disordered" evidence="1">
    <location>
        <begin position="904"/>
        <end position="942"/>
    </location>
</feature>
<evidence type="ECO:0000313" key="3">
    <source>
        <dbReference type="RefSeq" id="XP_035455019.2"/>
    </source>
</evidence>
<feature type="compositionally biased region" description="Basic residues" evidence="1">
    <location>
        <begin position="829"/>
        <end position="840"/>
    </location>
</feature>
<feature type="compositionally biased region" description="Basic and acidic residues" evidence="1">
    <location>
        <begin position="256"/>
        <end position="266"/>
    </location>
</feature>
<reference evidence="3" key="1">
    <citation type="submission" date="2025-08" db="UniProtKB">
        <authorList>
            <consortium name="RefSeq"/>
        </authorList>
    </citation>
    <scope>IDENTIFICATION</scope>
    <source>
        <tissue evidence="3">Whole larval tissue</tissue>
    </source>
</reference>
<feature type="compositionally biased region" description="Pro residues" evidence="1">
    <location>
        <begin position="927"/>
        <end position="942"/>
    </location>
</feature>
<feature type="compositionally biased region" description="Basic and acidic residues" evidence="1">
    <location>
        <begin position="239"/>
        <end position="249"/>
    </location>
</feature>
<feature type="region of interest" description="Disordered" evidence="1">
    <location>
        <begin position="152"/>
        <end position="174"/>
    </location>
</feature>
<dbReference type="GeneID" id="118279492"/>
<feature type="compositionally biased region" description="Basic and acidic residues" evidence="1">
    <location>
        <begin position="84"/>
        <end position="97"/>
    </location>
</feature>
<feature type="compositionally biased region" description="Basic and acidic residues" evidence="1">
    <location>
        <begin position="815"/>
        <end position="828"/>
    </location>
</feature>
<feature type="region of interest" description="Disordered" evidence="1">
    <location>
        <begin position="588"/>
        <end position="673"/>
    </location>
</feature>
<feature type="region of interest" description="Disordered" evidence="1">
    <location>
        <begin position="803"/>
        <end position="841"/>
    </location>
</feature>
<dbReference type="OrthoDB" id="7493403at2759"/>
<evidence type="ECO:0000313" key="2">
    <source>
        <dbReference type="Proteomes" id="UP000829999"/>
    </source>
</evidence>
<sequence>MLVLLLILFSSVTADSDENKYVDFLPEDEKLQFIQQVARRILKDVQSQENKTEATSKEIDDEMLKKHNEYVKAILKEESEYVRRRKSEKDKLDKPASDETGNAFDSEKKAVPDDDDAGQVDLTLRNDRRGNANPSDSNDYIKVEIITDEPPIIKRSIQEDAPTKNDESDETSAEVLDRVTSNVTSNIKTENFGDSTVVAPTRTTTETIVDSTTLIPETSTDSKSEHLEEDTNTTDVTETDNKVTEKEETTTVAVTTEDKDHTELAKGRNSGSQETEAEGNISDAEESWSRRSNSEINITEINNTTATTSAIELFGLKSAEKNLDESNNKSSEETTTIDEQDTKTTTEINKVESANNNLTTVKEDGLDKPKMRATNETDTKEEVTTTENTSTTTTVAERTTKPVPVTTEIEKSTTSDPLTTESTNKTTEKKIIVEEFTSPPKKLKKKKVRSKDGKKVINQRALDQSKEFSPQIMEDSGKYIETGTEKNARIKLHKLEKVFLGPKGQKEEEAEAEEEEGDVIEKPNPDKNFIELEKVYYDNNYKVKKGNTYQVYEIGADKTPFIKEELSMVEQPYYVPIYNYSPNNAYFNPENRLGPNPGDASVEKQDVEGDDEAEERPPTLRAKSEKFDDSANSDDSDESDDEEEPSNNNQKPVDMEYNDSDFDDQRKKFGSKQGDTFHLHSIHKQPLFNHKQYISNHDHKKHSYQVNPEDYADNDYYFGLRNYKRRVNQDEHKNFPNSNENDHPAHSIQEGSLKDHVRAVRNILFHQKSFGLLDKDKYGHEGMEDRSNHHKSGLRQLEVGRYKKKHKALRSGEPVPEKQVKHDRDGYKNKKQLTAKKQKQHKVEIENQTILETETKDDDILEKDEHIKKVGYLKSNNGTKELYVIDDYFKKNVQKYIQKNVEDQNVEKERKERKERQNDYNELKPATPLPPPPSPPPPPPPVLPPVLEYVPVPNPEPENITEIHSNELAIEELSGDTHRLSSINSFGNMQSFSAYNANKKHVFKRKEEKKLRGINKYAEDGPQEPLPEIVIPGTDTKAQDDIDPLDNQQEIKSALLKELPGGEDLNINSRRKDGVKLGVYLQVLKDMINTDSNALKQYDWLGSTVDIQSALQKMFDLTGLVTARRKVHPADMELLKYVLFLHKLATEIIQANDFGAQLKKNLVLNRNNKSVLKDKGLINKVWLYLRKKVPDVHEIGAMRKLNKFLMSIEDGLFELHDAVKNVAKITKYKNQHWYDNLKDLYINTEDKNLLELLLHMTVLRVFVLIEEGTKHGLEDNYILYMKKNKKEAKRTLDEIIFVMQILDEYNKLVR</sequence>
<feature type="compositionally biased region" description="Basic and acidic residues" evidence="1">
    <location>
        <begin position="156"/>
        <end position="166"/>
    </location>
</feature>
<feature type="region of interest" description="Disordered" evidence="1">
    <location>
        <begin position="125"/>
        <end position="144"/>
    </location>
</feature>
<feature type="compositionally biased region" description="Basic and acidic residues" evidence="1">
    <location>
        <begin position="361"/>
        <end position="383"/>
    </location>
</feature>
<protein>
    <submittedName>
        <fullName evidence="3">Uncharacterized protein LOC118279492</fullName>
    </submittedName>
</protein>
<feature type="compositionally biased region" description="Acidic residues" evidence="1">
    <location>
        <begin position="631"/>
        <end position="645"/>
    </location>
</feature>
<organism evidence="2 3">
    <name type="scientific">Spodoptera frugiperda</name>
    <name type="common">Fall armyworm</name>
    <dbReference type="NCBI Taxonomy" id="7108"/>
    <lineage>
        <taxon>Eukaryota</taxon>
        <taxon>Metazoa</taxon>
        <taxon>Ecdysozoa</taxon>
        <taxon>Arthropoda</taxon>
        <taxon>Hexapoda</taxon>
        <taxon>Insecta</taxon>
        <taxon>Pterygota</taxon>
        <taxon>Neoptera</taxon>
        <taxon>Endopterygota</taxon>
        <taxon>Lepidoptera</taxon>
        <taxon>Glossata</taxon>
        <taxon>Ditrysia</taxon>
        <taxon>Noctuoidea</taxon>
        <taxon>Noctuidae</taxon>
        <taxon>Amphipyrinae</taxon>
        <taxon>Spodoptera</taxon>
    </lineage>
</organism>